<dbReference type="SUPFAM" id="SSF53098">
    <property type="entry name" value="Ribonuclease H-like"/>
    <property type="match status" value="1"/>
</dbReference>
<proteinExistence type="predicted"/>
<organism evidence="2 3">
    <name type="scientific">Sipha flava</name>
    <name type="common">yellow sugarcane aphid</name>
    <dbReference type="NCBI Taxonomy" id="143950"/>
    <lineage>
        <taxon>Eukaryota</taxon>
        <taxon>Metazoa</taxon>
        <taxon>Ecdysozoa</taxon>
        <taxon>Arthropoda</taxon>
        <taxon>Hexapoda</taxon>
        <taxon>Insecta</taxon>
        <taxon>Pterygota</taxon>
        <taxon>Neoptera</taxon>
        <taxon>Paraneoptera</taxon>
        <taxon>Hemiptera</taxon>
        <taxon>Sternorrhyncha</taxon>
        <taxon>Aphidomorpha</taxon>
        <taxon>Aphidoidea</taxon>
        <taxon>Aphididae</taxon>
        <taxon>Sipha</taxon>
    </lineage>
</organism>
<protein>
    <submittedName>
        <fullName evidence="3">52 kDa repressor of the inhibitor of the protein kinase-like</fullName>
    </submittedName>
</protein>
<accession>A0A8B8FEE7</accession>
<evidence type="ECO:0000313" key="3">
    <source>
        <dbReference type="RefSeq" id="XP_025408956.1"/>
    </source>
</evidence>
<dbReference type="InterPro" id="IPR052958">
    <property type="entry name" value="IFN-induced_PKR_regulator"/>
</dbReference>
<dbReference type="PANTHER" id="PTHR46289:SF14">
    <property type="entry name" value="DUF4371 DOMAIN-CONTAINING PROTEIN"/>
    <property type="match status" value="1"/>
</dbReference>
<dbReference type="GO" id="GO:0046983">
    <property type="term" value="F:protein dimerization activity"/>
    <property type="evidence" value="ECO:0007669"/>
    <property type="project" value="InterPro"/>
</dbReference>
<feature type="domain" description="HAT C-terminal dimerisation" evidence="1">
    <location>
        <begin position="136"/>
        <end position="193"/>
    </location>
</feature>
<sequence>MFENAKSMADILDITITVDRLNKRQKHRNNSLINENGPLDPEAYYRITICIPFIDSFINQLNDRFLDHRNVFYGFQCLFDYESGNVPDEFDDLVKFYLPESDLNTVRVELQMWKIKLQRVENKPKSGLDAIKECNNIIHPNIFNLLSILCTLPVSTATPERMFSCLKRLKTYTRNTMKEERLNGLTLMAVYKNISISAEEVLNELAKKKKKKLDLLI</sequence>
<evidence type="ECO:0000313" key="2">
    <source>
        <dbReference type="Proteomes" id="UP000694846"/>
    </source>
</evidence>
<keyword evidence="2" id="KW-1185">Reference proteome</keyword>
<name>A0A8B8FEE7_9HEMI</name>
<dbReference type="InterPro" id="IPR012337">
    <property type="entry name" value="RNaseH-like_sf"/>
</dbReference>
<gene>
    <name evidence="3" type="primary">LOC112682540</name>
</gene>
<dbReference type="PANTHER" id="PTHR46289">
    <property type="entry name" value="52 KDA REPRESSOR OF THE INHIBITOR OF THE PROTEIN KINASE-LIKE PROTEIN-RELATED"/>
    <property type="match status" value="1"/>
</dbReference>
<dbReference type="RefSeq" id="XP_025408956.1">
    <property type="nucleotide sequence ID" value="XM_025553171.1"/>
</dbReference>
<reference evidence="3" key="1">
    <citation type="submission" date="2025-08" db="UniProtKB">
        <authorList>
            <consortium name="RefSeq"/>
        </authorList>
    </citation>
    <scope>IDENTIFICATION</scope>
    <source>
        <tissue evidence="3">Whole body</tissue>
    </source>
</reference>
<dbReference type="OrthoDB" id="6621209at2759"/>
<dbReference type="Pfam" id="PF05699">
    <property type="entry name" value="Dimer_Tnp_hAT"/>
    <property type="match status" value="1"/>
</dbReference>
<dbReference type="InterPro" id="IPR008906">
    <property type="entry name" value="HATC_C_dom"/>
</dbReference>
<dbReference type="AlphaFoldDB" id="A0A8B8FEE7"/>
<evidence type="ECO:0000259" key="1">
    <source>
        <dbReference type="Pfam" id="PF05699"/>
    </source>
</evidence>
<dbReference type="Proteomes" id="UP000694846">
    <property type="component" value="Unplaced"/>
</dbReference>
<dbReference type="GeneID" id="112682540"/>